<accession>A0A1V4BRU4</accession>
<dbReference type="GO" id="GO:0005536">
    <property type="term" value="F:D-glucose binding"/>
    <property type="evidence" value="ECO:0007669"/>
    <property type="project" value="InterPro"/>
</dbReference>
<dbReference type="CDD" id="cd24008">
    <property type="entry name" value="ASKHA_NBD_GLK"/>
    <property type="match status" value="1"/>
</dbReference>
<dbReference type="SUPFAM" id="SSF53067">
    <property type="entry name" value="Actin-like ATPase domain"/>
    <property type="match status" value="1"/>
</dbReference>
<dbReference type="Gene3D" id="3.30.420.40">
    <property type="match status" value="1"/>
</dbReference>
<reference evidence="4 5" key="1">
    <citation type="submission" date="2017-02" db="EMBL/GenBank/DDBJ databases">
        <title>Genome sequence of Microcystis aeruginosa KW.</title>
        <authorList>
            <person name="Oh H.-M."/>
            <person name="Ahn C.-Y."/>
            <person name="Jeong H."/>
            <person name="Srivastava A."/>
            <person name="Lee H.-G."/>
            <person name="Kang S.-R."/>
        </authorList>
    </citation>
    <scope>NUCLEOTIDE SEQUENCE [LARGE SCALE GENOMIC DNA]</scope>
    <source>
        <strain evidence="4 5">KW</strain>
    </source>
</reference>
<keyword evidence="2 4" id="KW-0418">Kinase</keyword>
<dbReference type="PANTHER" id="PTHR47363:SF1">
    <property type="entry name" value="GLUCOKINASE"/>
    <property type="match status" value="1"/>
</dbReference>
<dbReference type="PANTHER" id="PTHR47363">
    <property type="entry name" value="GLUCOKINASE"/>
    <property type="match status" value="1"/>
</dbReference>
<dbReference type="GO" id="GO:0005524">
    <property type="term" value="F:ATP binding"/>
    <property type="evidence" value="ECO:0007669"/>
    <property type="project" value="InterPro"/>
</dbReference>
<evidence type="ECO:0000313" key="5">
    <source>
        <dbReference type="Proteomes" id="UP000189835"/>
    </source>
</evidence>
<dbReference type="Proteomes" id="UP000189835">
    <property type="component" value="Unassembled WGS sequence"/>
</dbReference>
<comment type="similarity">
    <text evidence="3">Belongs to the bacterial glucokinase family.</text>
</comment>
<dbReference type="GO" id="GO:0006096">
    <property type="term" value="P:glycolytic process"/>
    <property type="evidence" value="ECO:0007669"/>
    <property type="project" value="InterPro"/>
</dbReference>
<dbReference type="InterPro" id="IPR003836">
    <property type="entry name" value="Glucokinase"/>
</dbReference>
<dbReference type="Gene3D" id="3.40.367.20">
    <property type="match status" value="1"/>
</dbReference>
<keyword evidence="1" id="KW-0808">Transferase</keyword>
<dbReference type="GO" id="GO:0004340">
    <property type="term" value="F:glucokinase activity"/>
    <property type="evidence" value="ECO:0007669"/>
    <property type="project" value="InterPro"/>
</dbReference>
<dbReference type="AlphaFoldDB" id="A0A1V4BRU4"/>
<organism evidence="4 5">
    <name type="scientific">Microcystis aeruginosa KW</name>
    <dbReference type="NCBI Taxonomy" id="1960155"/>
    <lineage>
        <taxon>Bacteria</taxon>
        <taxon>Bacillati</taxon>
        <taxon>Cyanobacteriota</taxon>
        <taxon>Cyanophyceae</taxon>
        <taxon>Oscillatoriophycideae</taxon>
        <taxon>Chroococcales</taxon>
        <taxon>Microcystaceae</taxon>
        <taxon>Microcystis</taxon>
    </lineage>
</organism>
<comment type="caution">
    <text evidence="4">The sequence shown here is derived from an EMBL/GenBank/DDBJ whole genome shotgun (WGS) entry which is preliminary data.</text>
</comment>
<evidence type="ECO:0000313" key="4">
    <source>
        <dbReference type="EMBL" id="OPF16929.1"/>
    </source>
</evidence>
<protein>
    <submittedName>
        <fullName evidence="4">Glucokinase</fullName>
    </submittedName>
</protein>
<evidence type="ECO:0000256" key="2">
    <source>
        <dbReference type="ARBA" id="ARBA00022777"/>
    </source>
</evidence>
<sequence length="365" mass="40883">MVILAGKIAGDKSEFGLFTHKKDDSQKKVMLDALIAHETYTTKDYAQGLENMIETFLEQYYYGQYSDNEDIYGACFGIAGPVDHGEARVDRKEFKATFTEHDFRQKLPYNNVPVSFINDMEAIGYGIFLGNGEDQLKELYPSKSHPNPEDRRVLMLVSGGLGQALWYSHDEKKGLKPISSEGGHADFGARIDKDWELLQFLKELKQEQGDNSPVSYEYVLSAPGLTRIYHFFQSLSEWENQPNINDADAIIQAAQEGNPLCKEVLDFFISIWGAQAGNLALTYKASGGVYIGGIDIPIEILKEGKFINAFIDKEGNFKAYNEGISVKVFQDNSIVMWGAARHAIEAGFVTNGRFAIMRANQQKGH</sequence>
<dbReference type="RefSeq" id="WP_079207746.1">
    <property type="nucleotide sequence ID" value="NZ_MVGR01000004.1"/>
</dbReference>
<evidence type="ECO:0000256" key="1">
    <source>
        <dbReference type="ARBA" id="ARBA00022679"/>
    </source>
</evidence>
<dbReference type="EMBL" id="MVGR01000004">
    <property type="protein sequence ID" value="OPF16929.1"/>
    <property type="molecule type" value="Genomic_DNA"/>
</dbReference>
<proteinExistence type="inferred from homology"/>
<dbReference type="InterPro" id="IPR043129">
    <property type="entry name" value="ATPase_NBD"/>
</dbReference>
<evidence type="ECO:0000256" key="3">
    <source>
        <dbReference type="RuleBase" id="RU004046"/>
    </source>
</evidence>
<dbReference type="Pfam" id="PF02685">
    <property type="entry name" value="Glucokinase"/>
    <property type="match status" value="1"/>
</dbReference>
<name>A0A1V4BRU4_MICAE</name>
<gene>
    <name evidence="4" type="ORF">B1L04_12435</name>
</gene>